<keyword evidence="3" id="KW-0240">DNA-directed RNA polymerase</keyword>
<evidence type="ECO:0000256" key="6">
    <source>
        <dbReference type="SAM" id="MobiDB-lite"/>
    </source>
</evidence>
<dbReference type="AlphaFoldDB" id="A0A6A2YB84"/>
<evidence type="ECO:0000256" key="5">
    <source>
        <dbReference type="ARBA" id="ARBA00023242"/>
    </source>
</evidence>
<keyword evidence="5" id="KW-0539">Nucleus</keyword>
<dbReference type="GO" id="GO:0003677">
    <property type="term" value="F:DNA binding"/>
    <property type="evidence" value="ECO:0007669"/>
    <property type="project" value="InterPro"/>
</dbReference>
<organism evidence="7 8">
    <name type="scientific">Hibiscus syriacus</name>
    <name type="common">Rose of Sharon</name>
    <dbReference type="NCBI Taxonomy" id="106335"/>
    <lineage>
        <taxon>Eukaryota</taxon>
        <taxon>Viridiplantae</taxon>
        <taxon>Streptophyta</taxon>
        <taxon>Embryophyta</taxon>
        <taxon>Tracheophyta</taxon>
        <taxon>Spermatophyta</taxon>
        <taxon>Magnoliopsida</taxon>
        <taxon>eudicotyledons</taxon>
        <taxon>Gunneridae</taxon>
        <taxon>Pentapetalae</taxon>
        <taxon>rosids</taxon>
        <taxon>malvids</taxon>
        <taxon>Malvales</taxon>
        <taxon>Malvaceae</taxon>
        <taxon>Malvoideae</taxon>
        <taxon>Hibiscus</taxon>
    </lineage>
</organism>
<comment type="subcellular location">
    <subcellularLocation>
        <location evidence="1">Nucleus</location>
        <location evidence="1">Nucleolus</location>
    </subcellularLocation>
</comment>
<feature type="compositionally biased region" description="Low complexity" evidence="6">
    <location>
        <begin position="1"/>
        <end position="11"/>
    </location>
</feature>
<evidence type="ECO:0000256" key="1">
    <source>
        <dbReference type="ARBA" id="ARBA00004604"/>
    </source>
</evidence>
<name>A0A6A2YB84_HIBSY</name>
<evidence type="ECO:0000313" key="7">
    <source>
        <dbReference type="EMBL" id="KAE8671919.1"/>
    </source>
</evidence>
<proteinExistence type="inferred from homology"/>
<dbReference type="GO" id="GO:0006351">
    <property type="term" value="P:DNA-templated transcription"/>
    <property type="evidence" value="ECO:0007669"/>
    <property type="project" value="InterPro"/>
</dbReference>
<comment type="similarity">
    <text evidence="2">Belongs to the eukaryotic RPA49/POLR1E RNA polymerase subunit family.</text>
</comment>
<comment type="caution">
    <text evidence="7">The sequence shown here is derived from an EMBL/GenBank/DDBJ whole genome shotgun (WGS) entry which is preliminary data.</text>
</comment>
<dbReference type="PANTHER" id="PTHR14440">
    <property type="entry name" value="DNA-DIRECTED RNA POLYMERASE I SUBUNIT RPA49"/>
    <property type="match status" value="1"/>
</dbReference>
<accession>A0A6A2YB84</accession>
<protein>
    <submittedName>
        <fullName evidence="7">Uncharacterized protein</fullName>
    </submittedName>
</protein>
<dbReference type="GO" id="GO:0000428">
    <property type="term" value="C:DNA-directed RNA polymerase complex"/>
    <property type="evidence" value="ECO:0007669"/>
    <property type="project" value="UniProtKB-KW"/>
</dbReference>
<dbReference type="EMBL" id="VEPZ02001457">
    <property type="protein sequence ID" value="KAE8671919.1"/>
    <property type="molecule type" value="Genomic_DNA"/>
</dbReference>
<feature type="region of interest" description="Disordered" evidence="6">
    <location>
        <begin position="1"/>
        <end position="21"/>
    </location>
</feature>
<dbReference type="Proteomes" id="UP000436088">
    <property type="component" value="Unassembled WGS sequence"/>
</dbReference>
<evidence type="ECO:0000256" key="4">
    <source>
        <dbReference type="ARBA" id="ARBA00023163"/>
    </source>
</evidence>
<dbReference type="InterPro" id="IPR009668">
    <property type="entry name" value="RNA_pol-assoc_fac_A49-like"/>
</dbReference>
<sequence length="127" mass="14002">MEVDEQSLSQSRTKKSKKRSIEEDLNEAMELIPPLLAYFPSGYNPCKTQQEEGGANEPKVYVFRNMAQRKSNRLQVVVSPGGSNIDFVGSSYTGEAATAQVCKYSLGVLDKEADTHLGKRVTGREGK</sequence>
<evidence type="ECO:0000313" key="8">
    <source>
        <dbReference type="Proteomes" id="UP000436088"/>
    </source>
</evidence>
<keyword evidence="4" id="KW-0804">Transcription</keyword>
<reference evidence="7" key="1">
    <citation type="submission" date="2019-09" db="EMBL/GenBank/DDBJ databases">
        <title>Draft genome information of white flower Hibiscus syriacus.</title>
        <authorList>
            <person name="Kim Y.-M."/>
        </authorList>
    </citation>
    <scope>NUCLEOTIDE SEQUENCE [LARGE SCALE GENOMIC DNA]</scope>
    <source>
        <strain evidence="7">YM2019G1</strain>
    </source>
</reference>
<evidence type="ECO:0000256" key="2">
    <source>
        <dbReference type="ARBA" id="ARBA00009430"/>
    </source>
</evidence>
<dbReference type="GO" id="GO:0005730">
    <property type="term" value="C:nucleolus"/>
    <property type="evidence" value="ECO:0007669"/>
    <property type="project" value="UniProtKB-SubCell"/>
</dbReference>
<gene>
    <name evidence="7" type="ORF">F3Y22_tig00111877pilonHSYRG00052</name>
</gene>
<evidence type="ECO:0000256" key="3">
    <source>
        <dbReference type="ARBA" id="ARBA00022478"/>
    </source>
</evidence>
<keyword evidence="8" id="KW-1185">Reference proteome</keyword>